<sequence length="229" mass="25951">MDELVYKNAPVSFKDMDDSTGFLGGYANVYNEKDLSGDISNPTSFVKTVAERKAKIKVYKNHDKNILVGVPSELNAQDPYGLWMGAKMIMSTEHGRNAYHESKFLVDNGFESGFSIGGVIRRRNPNRRHEVMEYKLDEISVLTKEQANSGSMVSVIKSVQEMEEVTQESFWKLITKAYDNHNFSDNVLKSLESFLKLSLEEEPGDISIETTQKSEPTQIIKSIYSQYLP</sequence>
<accession>A0ABQ3HX50</accession>
<gene>
    <name evidence="5" type="ORF">GCM10017764_17550</name>
</gene>
<evidence type="ECO:0000313" key="5">
    <source>
        <dbReference type="EMBL" id="GHE34853.1"/>
    </source>
</evidence>
<comment type="caution">
    <text evidence="5">The sequence shown here is derived from an EMBL/GenBank/DDBJ whole genome shotgun (WGS) entry which is preliminary data.</text>
</comment>
<organism evidence="5 6">
    <name type="scientific">Sphingobacterium griseoflavum</name>
    <dbReference type="NCBI Taxonomy" id="1474952"/>
    <lineage>
        <taxon>Bacteria</taxon>
        <taxon>Pseudomonadati</taxon>
        <taxon>Bacteroidota</taxon>
        <taxon>Sphingobacteriia</taxon>
        <taxon>Sphingobacteriales</taxon>
        <taxon>Sphingobacteriaceae</taxon>
        <taxon>Sphingobacterium</taxon>
    </lineage>
</organism>
<keyword evidence="6" id="KW-1185">Reference proteome</keyword>
<dbReference type="RefSeq" id="WP_189626288.1">
    <property type="nucleotide sequence ID" value="NZ_BNAF01000006.1"/>
</dbReference>
<dbReference type="InterPro" id="IPR054613">
    <property type="entry name" value="Peptidase_S78_dom"/>
</dbReference>
<keyword evidence="1" id="KW-1188">Viral release from host cell</keyword>
<proteinExistence type="predicted"/>
<name>A0ABQ3HX50_9SPHI</name>
<evidence type="ECO:0000256" key="3">
    <source>
        <dbReference type="ARBA" id="ARBA00022801"/>
    </source>
</evidence>
<feature type="domain" description="Prohead serine protease" evidence="4">
    <location>
        <begin position="15"/>
        <end position="163"/>
    </location>
</feature>
<dbReference type="Pfam" id="PF04586">
    <property type="entry name" value="Peptidase_S78"/>
    <property type="match status" value="1"/>
</dbReference>
<dbReference type="Proteomes" id="UP000620550">
    <property type="component" value="Unassembled WGS sequence"/>
</dbReference>
<keyword evidence="3" id="KW-0378">Hydrolase</keyword>
<evidence type="ECO:0000259" key="4">
    <source>
        <dbReference type="Pfam" id="PF04586"/>
    </source>
</evidence>
<keyword evidence="2" id="KW-0645">Protease</keyword>
<evidence type="ECO:0000313" key="6">
    <source>
        <dbReference type="Proteomes" id="UP000620550"/>
    </source>
</evidence>
<dbReference type="EMBL" id="BNAF01000006">
    <property type="protein sequence ID" value="GHE34853.1"/>
    <property type="molecule type" value="Genomic_DNA"/>
</dbReference>
<protein>
    <recommendedName>
        <fullName evidence="4">Prohead serine protease domain-containing protein</fullName>
    </recommendedName>
</protein>
<reference evidence="6" key="1">
    <citation type="journal article" date="2019" name="Int. J. Syst. Evol. Microbiol.">
        <title>The Global Catalogue of Microorganisms (GCM) 10K type strain sequencing project: providing services to taxonomists for standard genome sequencing and annotation.</title>
        <authorList>
            <consortium name="The Broad Institute Genomics Platform"/>
            <consortium name="The Broad Institute Genome Sequencing Center for Infectious Disease"/>
            <person name="Wu L."/>
            <person name="Ma J."/>
        </authorList>
    </citation>
    <scope>NUCLEOTIDE SEQUENCE [LARGE SCALE GENOMIC DNA]</scope>
    <source>
        <strain evidence="6">CGMCC 1.12966</strain>
    </source>
</reference>
<evidence type="ECO:0000256" key="1">
    <source>
        <dbReference type="ARBA" id="ARBA00022612"/>
    </source>
</evidence>
<evidence type="ECO:0000256" key="2">
    <source>
        <dbReference type="ARBA" id="ARBA00022670"/>
    </source>
</evidence>